<proteinExistence type="predicted"/>
<sequence length="90" mass="10016">MLNSSAPLVHIFVGIQLQEEDGVHTQSKGSTNRGDRVQHQNGDHWEAQDGRQVDTVNGRTKLLTEGAHRQPSLCVQSGQYEHIRDNDKAS</sequence>
<feature type="compositionally biased region" description="Basic and acidic residues" evidence="1">
    <location>
        <begin position="33"/>
        <end position="52"/>
    </location>
</feature>
<reference evidence="2" key="2">
    <citation type="journal article" date="2015" name="Fish Shellfish Immunol.">
        <title>Early steps in the European eel (Anguilla anguilla)-Vibrio vulnificus interaction in the gills: Role of the RtxA13 toxin.</title>
        <authorList>
            <person name="Callol A."/>
            <person name="Pajuelo D."/>
            <person name="Ebbesson L."/>
            <person name="Teles M."/>
            <person name="MacKenzie S."/>
            <person name="Amaro C."/>
        </authorList>
    </citation>
    <scope>NUCLEOTIDE SEQUENCE</scope>
</reference>
<evidence type="ECO:0000313" key="2">
    <source>
        <dbReference type="EMBL" id="JAI03384.1"/>
    </source>
</evidence>
<name>A0A0E9XNW5_ANGAN</name>
<organism evidence="2">
    <name type="scientific">Anguilla anguilla</name>
    <name type="common">European freshwater eel</name>
    <name type="synonym">Muraena anguilla</name>
    <dbReference type="NCBI Taxonomy" id="7936"/>
    <lineage>
        <taxon>Eukaryota</taxon>
        <taxon>Metazoa</taxon>
        <taxon>Chordata</taxon>
        <taxon>Craniata</taxon>
        <taxon>Vertebrata</taxon>
        <taxon>Euteleostomi</taxon>
        <taxon>Actinopterygii</taxon>
        <taxon>Neopterygii</taxon>
        <taxon>Teleostei</taxon>
        <taxon>Anguilliformes</taxon>
        <taxon>Anguillidae</taxon>
        <taxon>Anguilla</taxon>
    </lineage>
</organism>
<feature type="region of interest" description="Disordered" evidence="1">
    <location>
        <begin position="19"/>
        <end position="52"/>
    </location>
</feature>
<accession>A0A0E9XNW5</accession>
<dbReference type="EMBL" id="GBXM01005194">
    <property type="protein sequence ID" value="JAI03384.1"/>
    <property type="molecule type" value="Transcribed_RNA"/>
</dbReference>
<dbReference type="AlphaFoldDB" id="A0A0E9XNW5"/>
<reference evidence="2" key="1">
    <citation type="submission" date="2014-11" db="EMBL/GenBank/DDBJ databases">
        <authorList>
            <person name="Amaro Gonzalez C."/>
        </authorList>
    </citation>
    <scope>NUCLEOTIDE SEQUENCE</scope>
</reference>
<protein>
    <submittedName>
        <fullName evidence="2">Uncharacterized protein</fullName>
    </submittedName>
</protein>
<evidence type="ECO:0000256" key="1">
    <source>
        <dbReference type="SAM" id="MobiDB-lite"/>
    </source>
</evidence>